<sequence length="59" mass="6586">MIFELSHPGAIVYVCGLSPFRSFFLGCISSDIVFSLRFVGNSFFMKKSVVFCVLGLQRS</sequence>
<reference evidence="2" key="1">
    <citation type="journal article" date="2017" name="Nature">
        <title>The sunflower genome provides insights into oil metabolism, flowering and Asterid evolution.</title>
        <authorList>
            <person name="Badouin H."/>
            <person name="Gouzy J."/>
            <person name="Grassa C.J."/>
            <person name="Murat F."/>
            <person name="Staton S.E."/>
            <person name="Cottret L."/>
            <person name="Lelandais-Briere C."/>
            <person name="Owens G.L."/>
            <person name="Carrere S."/>
            <person name="Mayjonade B."/>
            <person name="Legrand L."/>
            <person name="Gill N."/>
            <person name="Kane N.C."/>
            <person name="Bowers J.E."/>
            <person name="Hubner S."/>
            <person name="Bellec A."/>
            <person name="Berard A."/>
            <person name="Berges H."/>
            <person name="Blanchet N."/>
            <person name="Boniface M.C."/>
            <person name="Brunel D."/>
            <person name="Catrice O."/>
            <person name="Chaidir N."/>
            <person name="Claudel C."/>
            <person name="Donnadieu C."/>
            <person name="Faraut T."/>
            <person name="Fievet G."/>
            <person name="Helmstetter N."/>
            <person name="King M."/>
            <person name="Knapp S.J."/>
            <person name="Lai Z."/>
            <person name="Le Paslier M.C."/>
            <person name="Lippi Y."/>
            <person name="Lorenzon L."/>
            <person name="Mandel J.R."/>
            <person name="Marage G."/>
            <person name="Marchand G."/>
            <person name="Marquand E."/>
            <person name="Bret-Mestries E."/>
            <person name="Morien E."/>
            <person name="Nambeesan S."/>
            <person name="Nguyen T."/>
            <person name="Pegot-Espagnet P."/>
            <person name="Pouilly N."/>
            <person name="Raftis F."/>
            <person name="Sallet E."/>
            <person name="Schiex T."/>
            <person name="Thomas J."/>
            <person name="Vandecasteele C."/>
            <person name="Vares D."/>
            <person name="Vear F."/>
            <person name="Vautrin S."/>
            <person name="Crespi M."/>
            <person name="Mangin B."/>
            <person name="Burke J.M."/>
            <person name="Salse J."/>
            <person name="Munos S."/>
            <person name="Vincourt P."/>
            <person name="Rieseberg L.H."/>
            <person name="Langlade N.B."/>
        </authorList>
    </citation>
    <scope>NUCLEOTIDE SEQUENCE [LARGE SCALE GENOMIC DNA]</scope>
    <source>
        <strain evidence="2">cv. SF193</strain>
    </source>
</reference>
<organism evidence="1 2">
    <name type="scientific">Helianthus annuus</name>
    <name type="common">Common sunflower</name>
    <dbReference type="NCBI Taxonomy" id="4232"/>
    <lineage>
        <taxon>Eukaryota</taxon>
        <taxon>Viridiplantae</taxon>
        <taxon>Streptophyta</taxon>
        <taxon>Embryophyta</taxon>
        <taxon>Tracheophyta</taxon>
        <taxon>Spermatophyta</taxon>
        <taxon>Magnoliopsida</taxon>
        <taxon>eudicotyledons</taxon>
        <taxon>Gunneridae</taxon>
        <taxon>Pentapetalae</taxon>
        <taxon>asterids</taxon>
        <taxon>campanulids</taxon>
        <taxon>Asterales</taxon>
        <taxon>Asteraceae</taxon>
        <taxon>Asteroideae</taxon>
        <taxon>Heliantheae alliance</taxon>
        <taxon>Heliantheae</taxon>
        <taxon>Helianthus</taxon>
    </lineage>
</organism>
<keyword evidence="2" id="KW-1185">Reference proteome</keyword>
<dbReference type="Proteomes" id="UP000215914">
    <property type="component" value="Chromosome 11"/>
</dbReference>
<dbReference type="EMBL" id="CM007900">
    <property type="protein sequence ID" value="OTG07419.1"/>
    <property type="molecule type" value="Genomic_DNA"/>
</dbReference>
<dbReference type="AlphaFoldDB" id="A0A251T9I8"/>
<dbReference type="InParanoid" id="A0A251T9I8"/>
<evidence type="ECO:0000313" key="1">
    <source>
        <dbReference type="EMBL" id="OTG07419.1"/>
    </source>
</evidence>
<accession>A0A251T9I8</accession>
<protein>
    <submittedName>
        <fullName evidence="1">Uncharacterized protein</fullName>
    </submittedName>
</protein>
<proteinExistence type="predicted"/>
<gene>
    <name evidence="1" type="ORF">HannXRQ_Chr11g0330201</name>
</gene>
<name>A0A251T9I8_HELAN</name>
<evidence type="ECO:0000313" key="2">
    <source>
        <dbReference type="Proteomes" id="UP000215914"/>
    </source>
</evidence>